<keyword evidence="2" id="KW-0548">Nucleotidyltransferase</keyword>
<gene>
    <name evidence="2" type="ORF">llap_12088</name>
</gene>
<evidence type="ECO:0000313" key="3">
    <source>
        <dbReference type="Proteomes" id="UP000233556"/>
    </source>
</evidence>
<reference evidence="3" key="1">
    <citation type="submission" date="2017-11" db="EMBL/GenBank/DDBJ databases">
        <authorList>
            <person name="Lima N.C."/>
            <person name="Parody-Merino A.M."/>
            <person name="Battley P.F."/>
            <person name="Fidler A.E."/>
            <person name="Prosdocimi F."/>
        </authorList>
    </citation>
    <scope>NUCLEOTIDE SEQUENCE [LARGE SCALE GENOMIC DNA]</scope>
</reference>
<dbReference type="GO" id="GO:0003964">
    <property type="term" value="F:RNA-directed DNA polymerase activity"/>
    <property type="evidence" value="ECO:0007669"/>
    <property type="project" value="UniProtKB-KW"/>
</dbReference>
<dbReference type="Proteomes" id="UP000233556">
    <property type="component" value="Unassembled WGS sequence"/>
</dbReference>
<protein>
    <submittedName>
        <fullName evidence="2">Rna-directed dna polymerase from mobile element jockey-like</fullName>
    </submittedName>
</protein>
<evidence type="ECO:0000313" key="2">
    <source>
        <dbReference type="EMBL" id="PKU37608.1"/>
    </source>
</evidence>
<feature type="compositionally biased region" description="Polar residues" evidence="1">
    <location>
        <begin position="30"/>
        <end position="44"/>
    </location>
</feature>
<evidence type="ECO:0000256" key="1">
    <source>
        <dbReference type="SAM" id="MobiDB-lite"/>
    </source>
</evidence>
<reference evidence="3" key="2">
    <citation type="submission" date="2017-12" db="EMBL/GenBank/DDBJ databases">
        <title>Genome sequence of the Bar-tailed Godwit (Limosa lapponica baueri).</title>
        <authorList>
            <person name="Lima N.C.B."/>
            <person name="Parody-Merino A.M."/>
            <person name="Battley P.F."/>
            <person name="Fidler A.E."/>
            <person name="Prosdocimi F."/>
        </authorList>
    </citation>
    <scope>NUCLEOTIDE SEQUENCE [LARGE SCALE GENOMIC DNA]</scope>
</reference>
<keyword evidence="2" id="KW-0695">RNA-directed DNA polymerase</keyword>
<name>A0A2I0TUX1_LIMLA</name>
<dbReference type="EMBL" id="KZ507065">
    <property type="protein sequence ID" value="PKU37608.1"/>
    <property type="molecule type" value="Genomic_DNA"/>
</dbReference>
<feature type="region of interest" description="Disordered" evidence="1">
    <location>
        <begin position="28"/>
        <end position="49"/>
    </location>
</feature>
<sequence length="155" mass="17271">MAAALASSSLRIQDSVVANCHSPCRRENRTASFGHNQDELNTQGLEPGPRLKTEAEEQQSHNFKGKEHAIVYSLESLLRHMENKEVTGDSQHGFTMGKSRLTNLVAFYDGFTASVDKGRTTDIIYTDLCKAFDSVPHGIFVSKRERHGFGGWTTR</sequence>
<keyword evidence="3" id="KW-1185">Reference proteome</keyword>
<dbReference type="OrthoDB" id="410381at2759"/>
<keyword evidence="2" id="KW-0808">Transferase</keyword>
<proteinExistence type="predicted"/>
<organism evidence="2 3">
    <name type="scientific">Limosa lapponica baueri</name>
    <dbReference type="NCBI Taxonomy" id="1758121"/>
    <lineage>
        <taxon>Eukaryota</taxon>
        <taxon>Metazoa</taxon>
        <taxon>Chordata</taxon>
        <taxon>Craniata</taxon>
        <taxon>Vertebrata</taxon>
        <taxon>Euteleostomi</taxon>
        <taxon>Archelosauria</taxon>
        <taxon>Archosauria</taxon>
        <taxon>Dinosauria</taxon>
        <taxon>Saurischia</taxon>
        <taxon>Theropoda</taxon>
        <taxon>Coelurosauria</taxon>
        <taxon>Aves</taxon>
        <taxon>Neognathae</taxon>
        <taxon>Neoaves</taxon>
        <taxon>Charadriiformes</taxon>
        <taxon>Scolopacidae</taxon>
        <taxon>Limosa</taxon>
    </lineage>
</organism>
<dbReference type="AlphaFoldDB" id="A0A2I0TUX1"/>
<accession>A0A2I0TUX1</accession>